<dbReference type="RefSeq" id="WP_405454244.1">
    <property type="nucleotide sequence ID" value="NZ_CP108164.1"/>
</dbReference>
<comment type="subcellular location">
    <subcellularLocation>
        <location evidence="1">Cell membrane</location>
        <topology evidence="1">Multi-pass membrane protein</topology>
    </subcellularLocation>
</comment>
<protein>
    <submittedName>
        <fullName evidence="7">MFS transporter</fullName>
    </submittedName>
</protein>
<dbReference type="InterPro" id="IPR020846">
    <property type="entry name" value="MFS_dom"/>
</dbReference>
<accession>A0ABZ1L1R5</accession>
<dbReference type="InterPro" id="IPR036259">
    <property type="entry name" value="MFS_trans_sf"/>
</dbReference>
<evidence type="ECO:0000256" key="4">
    <source>
        <dbReference type="ARBA" id="ARBA00023136"/>
    </source>
</evidence>
<sequence length="72" mass="7760">MIQLLLLFAAGAPSPLYPLYQTEWGFRPTAVTLVFALYAFGLLAALIVTGSLSDHIGPRPVLIASFLVGSRR</sequence>
<evidence type="ECO:0000256" key="2">
    <source>
        <dbReference type="ARBA" id="ARBA00022692"/>
    </source>
</evidence>
<name>A0ABZ1L1R5_STRAH</name>
<dbReference type="GeneID" id="97286153"/>
<dbReference type="SUPFAM" id="SSF103473">
    <property type="entry name" value="MFS general substrate transporter"/>
    <property type="match status" value="1"/>
</dbReference>
<evidence type="ECO:0000256" key="3">
    <source>
        <dbReference type="ARBA" id="ARBA00022989"/>
    </source>
</evidence>
<reference evidence="7 8" key="1">
    <citation type="submission" date="2022-10" db="EMBL/GenBank/DDBJ databases">
        <title>The complete genomes of actinobacterial strains from the NBC collection.</title>
        <authorList>
            <person name="Joergensen T.S."/>
            <person name="Alvarez Arevalo M."/>
            <person name="Sterndorff E.B."/>
            <person name="Faurdal D."/>
            <person name="Vuksanovic O."/>
            <person name="Mourched A.-S."/>
            <person name="Charusanti P."/>
            <person name="Shaw S."/>
            <person name="Blin K."/>
            <person name="Weber T."/>
        </authorList>
    </citation>
    <scope>NUCLEOTIDE SEQUENCE [LARGE SCALE GENOMIC DNA]</scope>
    <source>
        <strain evidence="7 8">NBC_00156</strain>
    </source>
</reference>
<evidence type="ECO:0000256" key="1">
    <source>
        <dbReference type="ARBA" id="ARBA00004651"/>
    </source>
</evidence>
<dbReference type="Gene3D" id="1.20.1250.20">
    <property type="entry name" value="MFS general substrate transporter like domains"/>
    <property type="match status" value="1"/>
</dbReference>
<keyword evidence="3 5" id="KW-1133">Transmembrane helix</keyword>
<feature type="transmembrane region" description="Helical" evidence="5">
    <location>
        <begin position="28"/>
        <end position="49"/>
    </location>
</feature>
<proteinExistence type="predicted"/>
<keyword evidence="4 5" id="KW-0472">Membrane</keyword>
<keyword evidence="2 5" id="KW-0812">Transmembrane</keyword>
<evidence type="ECO:0000313" key="7">
    <source>
        <dbReference type="EMBL" id="WTQ85539.1"/>
    </source>
</evidence>
<organism evidence="7 8">
    <name type="scientific">Streptomyces achromogenes</name>
    <dbReference type="NCBI Taxonomy" id="67255"/>
    <lineage>
        <taxon>Bacteria</taxon>
        <taxon>Bacillati</taxon>
        <taxon>Actinomycetota</taxon>
        <taxon>Actinomycetes</taxon>
        <taxon>Kitasatosporales</taxon>
        <taxon>Streptomycetaceae</taxon>
        <taxon>Streptomyces</taxon>
    </lineage>
</organism>
<gene>
    <name evidence="7" type="ORF">OG350_36955</name>
</gene>
<keyword evidence="8" id="KW-1185">Reference proteome</keyword>
<dbReference type="Pfam" id="PF07690">
    <property type="entry name" value="MFS_1"/>
    <property type="match status" value="1"/>
</dbReference>
<dbReference type="InterPro" id="IPR011701">
    <property type="entry name" value="MFS"/>
</dbReference>
<dbReference type="Proteomes" id="UP001622557">
    <property type="component" value="Chromosome"/>
</dbReference>
<feature type="domain" description="Major facilitator superfamily (MFS) profile" evidence="6">
    <location>
        <begin position="1"/>
        <end position="72"/>
    </location>
</feature>
<dbReference type="PROSITE" id="PS50850">
    <property type="entry name" value="MFS"/>
    <property type="match status" value="1"/>
</dbReference>
<evidence type="ECO:0000256" key="5">
    <source>
        <dbReference type="SAM" id="Phobius"/>
    </source>
</evidence>
<evidence type="ECO:0000259" key="6">
    <source>
        <dbReference type="PROSITE" id="PS50850"/>
    </source>
</evidence>
<dbReference type="EMBL" id="CP108164">
    <property type="protein sequence ID" value="WTQ85539.1"/>
    <property type="molecule type" value="Genomic_DNA"/>
</dbReference>
<evidence type="ECO:0000313" key="8">
    <source>
        <dbReference type="Proteomes" id="UP001622557"/>
    </source>
</evidence>